<name>A0A0N1ICW8_PAPXU</name>
<keyword evidence="1" id="KW-0808">Transferase</keyword>
<dbReference type="STRING" id="66420.A0A0N1ICW8"/>
<accession>A0A0N1ICW8</accession>
<organism evidence="1 2">
    <name type="scientific">Papilio xuthus</name>
    <name type="common">Asian swallowtail butterfly</name>
    <dbReference type="NCBI Taxonomy" id="66420"/>
    <lineage>
        <taxon>Eukaryota</taxon>
        <taxon>Metazoa</taxon>
        <taxon>Ecdysozoa</taxon>
        <taxon>Arthropoda</taxon>
        <taxon>Hexapoda</taxon>
        <taxon>Insecta</taxon>
        <taxon>Pterygota</taxon>
        <taxon>Neoptera</taxon>
        <taxon>Endopterygota</taxon>
        <taxon>Lepidoptera</taxon>
        <taxon>Glossata</taxon>
        <taxon>Ditrysia</taxon>
        <taxon>Papilionoidea</taxon>
        <taxon>Papilionidae</taxon>
        <taxon>Papilioninae</taxon>
        <taxon>Papilio</taxon>
    </lineage>
</organism>
<keyword evidence="2" id="KW-1185">Reference proteome</keyword>
<protein>
    <submittedName>
        <fullName evidence="1">Putative glycerol kinase</fullName>
    </submittedName>
</protein>
<dbReference type="EMBL" id="KQ458471">
    <property type="protein sequence ID" value="KPJ05886.1"/>
    <property type="molecule type" value="Genomic_DNA"/>
</dbReference>
<evidence type="ECO:0000313" key="1">
    <source>
        <dbReference type="EMBL" id="KPJ05886.1"/>
    </source>
</evidence>
<dbReference type="Proteomes" id="UP000053268">
    <property type="component" value="Unassembled WGS sequence"/>
</dbReference>
<dbReference type="AlphaFoldDB" id="A0A0N1ICW8"/>
<dbReference type="GO" id="GO:0016301">
    <property type="term" value="F:kinase activity"/>
    <property type="evidence" value="ECO:0007669"/>
    <property type="project" value="UniProtKB-KW"/>
</dbReference>
<evidence type="ECO:0000313" key="2">
    <source>
        <dbReference type="Proteomes" id="UP000053268"/>
    </source>
</evidence>
<keyword evidence="1" id="KW-0418">Kinase</keyword>
<reference evidence="1 2" key="1">
    <citation type="journal article" date="2015" name="Nat. Commun.">
        <title>Outbred genome sequencing and CRISPR/Cas9 gene editing in butterflies.</title>
        <authorList>
            <person name="Li X."/>
            <person name="Fan D."/>
            <person name="Zhang W."/>
            <person name="Liu G."/>
            <person name="Zhang L."/>
            <person name="Zhao L."/>
            <person name="Fang X."/>
            <person name="Chen L."/>
            <person name="Dong Y."/>
            <person name="Chen Y."/>
            <person name="Ding Y."/>
            <person name="Zhao R."/>
            <person name="Feng M."/>
            <person name="Zhu Y."/>
            <person name="Feng Y."/>
            <person name="Jiang X."/>
            <person name="Zhu D."/>
            <person name="Xiang H."/>
            <person name="Feng X."/>
            <person name="Li S."/>
            <person name="Wang J."/>
            <person name="Zhang G."/>
            <person name="Kronforst M.R."/>
            <person name="Wang W."/>
        </authorList>
    </citation>
    <scope>NUCLEOTIDE SEQUENCE [LARGE SCALE GENOMIC DNA]</scope>
    <source>
        <strain evidence="1">Ya'a_city_454_Px</strain>
        <tissue evidence="1">Whole body</tissue>
    </source>
</reference>
<proteinExistence type="predicted"/>
<gene>
    <name evidence="1" type="ORF">RR46_00460</name>
</gene>
<sequence length="106" mass="12125">MSGKFIRKLAVVRDSDRTKSICLLRTVEEVIGGVIDDGTRQSDLWYIFEAERSEELTAYQIDKTEVQPQEGWYEQDPMEILNHIKTCADNAIGQLTELGKFMSPVK</sequence>